<keyword evidence="8" id="KW-1185">Reference proteome</keyword>
<feature type="domain" description="Glycoside hydrolase family 5" evidence="5">
    <location>
        <begin position="58"/>
        <end position="128"/>
    </location>
</feature>
<dbReference type="SUPFAM" id="SSF51445">
    <property type="entry name" value="(Trans)glycosidases"/>
    <property type="match status" value="1"/>
</dbReference>
<dbReference type="Gene3D" id="3.20.20.80">
    <property type="entry name" value="Glycosidases"/>
    <property type="match status" value="2"/>
</dbReference>
<keyword evidence="2 7" id="KW-0378">Hydrolase</keyword>
<dbReference type="GO" id="GO:1904462">
    <property type="term" value="P:ergosteryl 3-beta-D-glucoside catabolic process"/>
    <property type="evidence" value="ECO:0007669"/>
    <property type="project" value="TreeGrafter"/>
</dbReference>
<dbReference type="PROSITE" id="PS00659">
    <property type="entry name" value="GLYCOSYL_HYDROL_F5"/>
    <property type="match status" value="1"/>
</dbReference>
<dbReference type="STRING" id="1160509.A0A3N4HZ32"/>
<sequence length="745" mass="83541">MPTFLTIEGVHVRDEHHREVTLRGINVASNMKLPAHPKMDTHTEEGFWDGDNVSFVGRPFTVQDADVHFKRLQGWGYNTIRYLFNWEAIESKGPGIYDEEFIQHTVEVLRVAKKYDMMIFMDPHQDVWSRFCGGSGAPMWTVYACGLNPKAFVATDAALIQNLYPDPANYPKMIWATNYTRLACLTIFTMFFGGRQFAPKCIINGKNIQDFLQDHYIAAVKHLAQRIHEAGDLEDSTVIGWESLNEPNRGLIGYHKLSQIPSEQKLQKGTSPTAWQAILLGSGRAQTVEVWDMGGMGPKKVGTQLVDPKGVSAWLPADYDDGKYGFKRDPGWKLGECIWAQHGVWDPSTDTLLKDDYFGFTAGGEPLDAYQFVNTFFMDHYRKYVKAIRAIHPNAIMFCQPPVLEIPPIITGTDDADDRMIYAPHFYDGITLMTKSWNRFWNVDVLGVLRGRYWSPAFAVKIGETAIRNSLRDQLSSMKKEGLDNIGPRPCVFTEIGAPFDMDDKYAYRTGDYISQIRALDANHFALEGAGVGYTLWTYCPDNQHQWGDQWNGEDFSIISLDDNVNPSASPSLIMQNQDSPRTSLDKRDVQKDDDPESVFKSRDINTPTSSSDTVTSSADSAVVEVAGSRAAEAFIRPSPVFTHGTLLSSGFTLSSATFDMKLEAPSPTPDNAPTVIYVPAFHFPLDTMNVEISGGKWDFDNEKQHLKWYHGDGEQTIKITGVKVMGGVEDQTYVDTCVTSCSVM</sequence>
<feature type="compositionally biased region" description="Polar residues" evidence="4">
    <location>
        <begin position="568"/>
        <end position="583"/>
    </location>
</feature>
<feature type="region of interest" description="Disordered" evidence="4">
    <location>
        <begin position="568"/>
        <end position="619"/>
    </location>
</feature>
<dbReference type="Pfam" id="PF18564">
    <property type="entry name" value="Glyco_hydro_5_C"/>
    <property type="match status" value="1"/>
</dbReference>
<feature type="compositionally biased region" description="Low complexity" evidence="4">
    <location>
        <begin position="609"/>
        <end position="619"/>
    </location>
</feature>
<feature type="domain" description="Glycoside hydrolase family 5 C-terminal" evidence="6">
    <location>
        <begin position="637"/>
        <end position="720"/>
    </location>
</feature>
<dbReference type="FunFam" id="3.20.20.80:FF:000174">
    <property type="entry name" value="YIR007W-like protein"/>
    <property type="match status" value="1"/>
</dbReference>
<dbReference type="Proteomes" id="UP000275078">
    <property type="component" value="Unassembled WGS sequence"/>
</dbReference>
<organism evidence="7 8">
    <name type="scientific">Ascobolus immersus RN42</name>
    <dbReference type="NCBI Taxonomy" id="1160509"/>
    <lineage>
        <taxon>Eukaryota</taxon>
        <taxon>Fungi</taxon>
        <taxon>Dikarya</taxon>
        <taxon>Ascomycota</taxon>
        <taxon>Pezizomycotina</taxon>
        <taxon>Pezizomycetes</taxon>
        <taxon>Pezizales</taxon>
        <taxon>Ascobolaceae</taxon>
        <taxon>Ascobolus</taxon>
    </lineage>
</organism>
<evidence type="ECO:0000313" key="7">
    <source>
        <dbReference type="EMBL" id="RPA79125.1"/>
    </source>
</evidence>
<dbReference type="InterPro" id="IPR017853">
    <property type="entry name" value="GH"/>
</dbReference>
<dbReference type="PANTHER" id="PTHR31308">
    <property type="match status" value="1"/>
</dbReference>
<name>A0A3N4HZ32_ASCIM</name>
<dbReference type="InterPro" id="IPR001547">
    <property type="entry name" value="Glyco_hydro_5"/>
</dbReference>
<accession>A0A3N4HZ32</accession>
<dbReference type="OrthoDB" id="9971853at2759"/>
<dbReference type="PANTHER" id="PTHR31308:SF5">
    <property type="entry name" value="ERGOSTERYL-BETA-GLUCOSIDASE"/>
    <property type="match status" value="1"/>
</dbReference>
<dbReference type="GO" id="GO:0000272">
    <property type="term" value="P:polysaccharide catabolic process"/>
    <property type="evidence" value="ECO:0007669"/>
    <property type="project" value="InterPro"/>
</dbReference>
<reference evidence="7 8" key="1">
    <citation type="journal article" date="2018" name="Nat. Ecol. Evol.">
        <title>Pezizomycetes genomes reveal the molecular basis of ectomycorrhizal truffle lifestyle.</title>
        <authorList>
            <person name="Murat C."/>
            <person name="Payen T."/>
            <person name="Noel B."/>
            <person name="Kuo A."/>
            <person name="Morin E."/>
            <person name="Chen J."/>
            <person name="Kohler A."/>
            <person name="Krizsan K."/>
            <person name="Balestrini R."/>
            <person name="Da Silva C."/>
            <person name="Montanini B."/>
            <person name="Hainaut M."/>
            <person name="Levati E."/>
            <person name="Barry K.W."/>
            <person name="Belfiori B."/>
            <person name="Cichocki N."/>
            <person name="Clum A."/>
            <person name="Dockter R.B."/>
            <person name="Fauchery L."/>
            <person name="Guy J."/>
            <person name="Iotti M."/>
            <person name="Le Tacon F."/>
            <person name="Lindquist E.A."/>
            <person name="Lipzen A."/>
            <person name="Malagnac F."/>
            <person name="Mello A."/>
            <person name="Molinier V."/>
            <person name="Miyauchi S."/>
            <person name="Poulain J."/>
            <person name="Riccioni C."/>
            <person name="Rubini A."/>
            <person name="Sitrit Y."/>
            <person name="Splivallo R."/>
            <person name="Traeger S."/>
            <person name="Wang M."/>
            <person name="Zifcakova L."/>
            <person name="Wipf D."/>
            <person name="Zambonelli A."/>
            <person name="Paolocci F."/>
            <person name="Nowrousian M."/>
            <person name="Ottonello S."/>
            <person name="Baldrian P."/>
            <person name="Spatafora J.W."/>
            <person name="Henrissat B."/>
            <person name="Nagy L.G."/>
            <person name="Aury J.M."/>
            <person name="Wincker P."/>
            <person name="Grigoriev I.V."/>
            <person name="Bonfante P."/>
            <person name="Martin F.M."/>
        </authorList>
    </citation>
    <scope>NUCLEOTIDE SEQUENCE [LARGE SCALE GENOMIC DNA]</scope>
    <source>
        <strain evidence="7 8">RN42</strain>
    </source>
</reference>
<evidence type="ECO:0000256" key="2">
    <source>
        <dbReference type="ARBA" id="ARBA00022801"/>
    </source>
</evidence>
<dbReference type="AlphaFoldDB" id="A0A3N4HZ32"/>
<dbReference type="InterPro" id="IPR052066">
    <property type="entry name" value="Glycosphingolipid_Hydrolases"/>
</dbReference>
<evidence type="ECO:0000256" key="3">
    <source>
        <dbReference type="ARBA" id="ARBA00023295"/>
    </source>
</evidence>
<evidence type="ECO:0000259" key="5">
    <source>
        <dbReference type="Pfam" id="PF00150"/>
    </source>
</evidence>
<dbReference type="Pfam" id="PF00150">
    <property type="entry name" value="Cellulase"/>
    <property type="match status" value="1"/>
</dbReference>
<evidence type="ECO:0000256" key="1">
    <source>
        <dbReference type="ARBA" id="ARBA00005641"/>
    </source>
</evidence>
<evidence type="ECO:0000259" key="6">
    <source>
        <dbReference type="Pfam" id="PF18564"/>
    </source>
</evidence>
<dbReference type="GO" id="GO:0050295">
    <property type="term" value="F:steryl-beta-glucosidase activity"/>
    <property type="evidence" value="ECO:0007669"/>
    <property type="project" value="TreeGrafter"/>
</dbReference>
<dbReference type="InterPro" id="IPR041036">
    <property type="entry name" value="GH5_C"/>
</dbReference>
<feature type="compositionally biased region" description="Basic and acidic residues" evidence="4">
    <location>
        <begin position="584"/>
        <end position="604"/>
    </location>
</feature>
<dbReference type="InterPro" id="IPR018087">
    <property type="entry name" value="Glyco_hydro_5_CS"/>
</dbReference>
<gene>
    <name evidence="7" type="ORF">BJ508DRAFT_416072</name>
</gene>
<evidence type="ECO:0000256" key="4">
    <source>
        <dbReference type="SAM" id="MobiDB-lite"/>
    </source>
</evidence>
<evidence type="ECO:0000313" key="8">
    <source>
        <dbReference type="Proteomes" id="UP000275078"/>
    </source>
</evidence>
<protein>
    <submittedName>
        <fullName evidence="7">Glycoside hydrolase</fullName>
    </submittedName>
</protein>
<dbReference type="InterPro" id="IPR013780">
    <property type="entry name" value="Glyco_hydro_b"/>
</dbReference>
<dbReference type="FunFam" id="3.20.20.80:FF:000131">
    <property type="entry name" value="Glycoside hydrolase superfamily"/>
    <property type="match status" value="1"/>
</dbReference>
<comment type="similarity">
    <text evidence="1">Belongs to the glycosyl hydrolase 5 (cellulase A) family.</text>
</comment>
<keyword evidence="3" id="KW-0326">Glycosidase</keyword>
<proteinExistence type="inferred from homology"/>
<dbReference type="EMBL" id="ML119702">
    <property type="protein sequence ID" value="RPA79125.1"/>
    <property type="molecule type" value="Genomic_DNA"/>
</dbReference>
<dbReference type="Gene3D" id="2.60.40.1180">
    <property type="entry name" value="Golgi alpha-mannosidase II"/>
    <property type="match status" value="1"/>
</dbReference>